<keyword evidence="2" id="KW-1185">Reference proteome</keyword>
<dbReference type="Proteomes" id="UP001303889">
    <property type="component" value="Unassembled WGS sequence"/>
</dbReference>
<dbReference type="AlphaFoldDB" id="A0AAN6RW32"/>
<reference evidence="1" key="2">
    <citation type="submission" date="2023-05" db="EMBL/GenBank/DDBJ databases">
        <authorList>
            <consortium name="Lawrence Berkeley National Laboratory"/>
            <person name="Steindorff A."/>
            <person name="Hensen N."/>
            <person name="Bonometti L."/>
            <person name="Westerberg I."/>
            <person name="Brannstrom I.O."/>
            <person name="Guillou S."/>
            <person name="Cros-Aarteil S."/>
            <person name="Calhoun S."/>
            <person name="Haridas S."/>
            <person name="Kuo A."/>
            <person name="Mondo S."/>
            <person name="Pangilinan J."/>
            <person name="Riley R."/>
            <person name="Labutti K."/>
            <person name="Andreopoulos B."/>
            <person name="Lipzen A."/>
            <person name="Chen C."/>
            <person name="Yanf M."/>
            <person name="Daum C."/>
            <person name="Ng V."/>
            <person name="Clum A."/>
            <person name="Ohm R."/>
            <person name="Martin F."/>
            <person name="Silar P."/>
            <person name="Natvig D."/>
            <person name="Lalanne C."/>
            <person name="Gautier V."/>
            <person name="Ament-Velasquez S.L."/>
            <person name="Kruys A."/>
            <person name="Hutchinson M.I."/>
            <person name="Powell A.J."/>
            <person name="Barry K."/>
            <person name="Miller A.N."/>
            <person name="Grigoriev I.V."/>
            <person name="Debuchy R."/>
            <person name="Gladieux P."/>
            <person name="Thoren M.H."/>
            <person name="Johannesson H."/>
        </authorList>
    </citation>
    <scope>NUCLEOTIDE SEQUENCE</scope>
    <source>
        <strain evidence="1">CBS 103.79</strain>
    </source>
</reference>
<name>A0AAN6RW32_9PEZI</name>
<evidence type="ECO:0000313" key="2">
    <source>
        <dbReference type="Proteomes" id="UP001303889"/>
    </source>
</evidence>
<protein>
    <submittedName>
        <fullName evidence="1">Uncharacterized protein</fullName>
    </submittedName>
</protein>
<gene>
    <name evidence="1" type="ORF">C8A05DRAFT_31983</name>
</gene>
<organism evidence="1 2">
    <name type="scientific">Staphylotrichum tortipilum</name>
    <dbReference type="NCBI Taxonomy" id="2831512"/>
    <lineage>
        <taxon>Eukaryota</taxon>
        <taxon>Fungi</taxon>
        <taxon>Dikarya</taxon>
        <taxon>Ascomycota</taxon>
        <taxon>Pezizomycotina</taxon>
        <taxon>Sordariomycetes</taxon>
        <taxon>Sordariomycetidae</taxon>
        <taxon>Sordariales</taxon>
        <taxon>Chaetomiaceae</taxon>
        <taxon>Staphylotrichum</taxon>
    </lineage>
</organism>
<evidence type="ECO:0000313" key="1">
    <source>
        <dbReference type="EMBL" id="KAK3904251.1"/>
    </source>
</evidence>
<reference evidence="1" key="1">
    <citation type="journal article" date="2023" name="Mol. Phylogenet. Evol.">
        <title>Genome-scale phylogeny and comparative genomics of the fungal order Sordariales.</title>
        <authorList>
            <person name="Hensen N."/>
            <person name="Bonometti L."/>
            <person name="Westerberg I."/>
            <person name="Brannstrom I.O."/>
            <person name="Guillou S."/>
            <person name="Cros-Aarteil S."/>
            <person name="Calhoun S."/>
            <person name="Haridas S."/>
            <person name="Kuo A."/>
            <person name="Mondo S."/>
            <person name="Pangilinan J."/>
            <person name="Riley R."/>
            <person name="LaButti K."/>
            <person name="Andreopoulos B."/>
            <person name="Lipzen A."/>
            <person name="Chen C."/>
            <person name="Yan M."/>
            <person name="Daum C."/>
            <person name="Ng V."/>
            <person name="Clum A."/>
            <person name="Steindorff A."/>
            <person name="Ohm R.A."/>
            <person name="Martin F."/>
            <person name="Silar P."/>
            <person name="Natvig D.O."/>
            <person name="Lalanne C."/>
            <person name="Gautier V."/>
            <person name="Ament-Velasquez S.L."/>
            <person name="Kruys A."/>
            <person name="Hutchinson M.I."/>
            <person name="Powell A.J."/>
            <person name="Barry K."/>
            <person name="Miller A.N."/>
            <person name="Grigoriev I.V."/>
            <person name="Debuchy R."/>
            <person name="Gladieux P."/>
            <person name="Hiltunen Thoren M."/>
            <person name="Johannesson H."/>
        </authorList>
    </citation>
    <scope>NUCLEOTIDE SEQUENCE</scope>
    <source>
        <strain evidence="1">CBS 103.79</strain>
    </source>
</reference>
<proteinExistence type="predicted"/>
<comment type="caution">
    <text evidence="1">The sequence shown here is derived from an EMBL/GenBank/DDBJ whole genome shotgun (WGS) entry which is preliminary data.</text>
</comment>
<dbReference type="EMBL" id="MU855406">
    <property type="protein sequence ID" value="KAK3904251.1"/>
    <property type="molecule type" value="Genomic_DNA"/>
</dbReference>
<sequence>MPQYEYDAQWRWPRWKFGLMPDLLFTTLHQRFNTLVCPIQDPHSFVCDVRACAIAWPDVDTFYTRLAERRDQRVAELKAVWSEVCSRMCSKLRSEPVCGNPDCKSLDIEDNNPHMKNDKRFARSAALGHL</sequence>
<accession>A0AAN6RW32</accession>